<feature type="compositionally biased region" description="Low complexity" evidence="1">
    <location>
        <begin position="29"/>
        <end position="70"/>
    </location>
</feature>
<feature type="compositionally biased region" description="Low complexity" evidence="1">
    <location>
        <begin position="78"/>
        <end position="116"/>
    </location>
</feature>
<dbReference type="EMBL" id="JABEXW010000981">
    <property type="protein sequence ID" value="KAF4950150.1"/>
    <property type="molecule type" value="Genomic_DNA"/>
</dbReference>
<feature type="chain" id="PRO_5034519804" description="CBM-cenC domain-containing protein" evidence="2">
    <location>
        <begin position="22"/>
        <end position="347"/>
    </location>
</feature>
<keyword evidence="2" id="KW-0732">Signal</keyword>
<evidence type="ECO:0000256" key="1">
    <source>
        <dbReference type="SAM" id="MobiDB-lite"/>
    </source>
</evidence>
<reference evidence="3" key="2">
    <citation type="submission" date="2020-05" db="EMBL/GenBank/DDBJ databases">
        <authorList>
            <person name="Kim H.-S."/>
            <person name="Proctor R.H."/>
            <person name="Brown D.W."/>
        </authorList>
    </citation>
    <scope>NUCLEOTIDE SEQUENCE</scope>
    <source>
        <strain evidence="3">NRRL 20472</strain>
    </source>
</reference>
<feature type="region of interest" description="Disordered" evidence="1">
    <location>
        <begin position="129"/>
        <end position="181"/>
    </location>
</feature>
<evidence type="ECO:0000313" key="3">
    <source>
        <dbReference type="EMBL" id="KAF4950150.1"/>
    </source>
</evidence>
<feature type="compositionally biased region" description="Low complexity" evidence="1">
    <location>
        <begin position="136"/>
        <end position="181"/>
    </location>
</feature>
<accession>A0A8H4WU80</accession>
<keyword evidence="4" id="KW-1185">Reference proteome</keyword>
<protein>
    <recommendedName>
        <fullName evidence="5">CBM-cenC domain-containing protein</fullName>
    </recommendedName>
</protein>
<reference evidence="3" key="1">
    <citation type="journal article" date="2020" name="BMC Genomics">
        <title>Correction to: Identification and distribution of gene clusters required for synthesis of sphingolipid metabolism inhibitors in diverse species of the filamentous fungus Fusarium.</title>
        <authorList>
            <person name="Kim H.S."/>
            <person name="Lohmar J.M."/>
            <person name="Busman M."/>
            <person name="Brown D.W."/>
            <person name="Naumann T.A."/>
            <person name="Divon H.H."/>
            <person name="Lysoe E."/>
            <person name="Uhlig S."/>
            <person name="Proctor R.H."/>
        </authorList>
    </citation>
    <scope>NUCLEOTIDE SEQUENCE</scope>
    <source>
        <strain evidence="3">NRRL 20472</strain>
    </source>
</reference>
<dbReference type="OrthoDB" id="5101337at2759"/>
<dbReference type="AlphaFoldDB" id="A0A8H4WU80"/>
<name>A0A8H4WU80_9HYPO</name>
<evidence type="ECO:0000313" key="4">
    <source>
        <dbReference type="Proteomes" id="UP000622797"/>
    </source>
</evidence>
<evidence type="ECO:0000256" key="2">
    <source>
        <dbReference type="SAM" id="SignalP"/>
    </source>
</evidence>
<dbReference type="Proteomes" id="UP000622797">
    <property type="component" value="Unassembled WGS sequence"/>
</dbReference>
<gene>
    <name evidence="3" type="ORF">FSARC_13293</name>
</gene>
<proteinExistence type="predicted"/>
<feature type="signal peptide" evidence="2">
    <location>
        <begin position="1"/>
        <end position="21"/>
    </location>
</feature>
<feature type="region of interest" description="Disordered" evidence="1">
    <location>
        <begin position="29"/>
        <end position="116"/>
    </location>
</feature>
<sequence>MVPNKFIVTFAALASITVVDAGKCKPEITTTTSSAGTSSAGFISSTGLPTTFETRTATTESQTASTSEDTNMATESGITTAVSVSESSSTVTISETTTTASNSETTTAETSTAETTTIARSDATTKLSATKTTEIASSSGTTVETSTTETTTGGPTTMTTTTEGTTTTAETATTTTTTDAGPTTLLINGNFESTTDPWLSTCENEPPVLSDEYFEGASSGRLDFGIDDGESYNNYIYQKIDKKLLKAGSYKLKGFVKVDYFTAFQNSDGCNAMATGCYEGDPSNLQTVPGSVVVSSPDVALDWAPLDTTCTFTEEMLAQVDYISVIFGFSCANSGAYVDAVTFERVV</sequence>
<evidence type="ECO:0008006" key="5">
    <source>
        <dbReference type="Google" id="ProtNLM"/>
    </source>
</evidence>
<organism evidence="3 4">
    <name type="scientific">Fusarium sarcochroum</name>
    <dbReference type="NCBI Taxonomy" id="1208366"/>
    <lineage>
        <taxon>Eukaryota</taxon>
        <taxon>Fungi</taxon>
        <taxon>Dikarya</taxon>
        <taxon>Ascomycota</taxon>
        <taxon>Pezizomycotina</taxon>
        <taxon>Sordariomycetes</taxon>
        <taxon>Hypocreomycetidae</taxon>
        <taxon>Hypocreales</taxon>
        <taxon>Nectriaceae</taxon>
        <taxon>Fusarium</taxon>
        <taxon>Fusarium lateritium species complex</taxon>
    </lineage>
</organism>
<comment type="caution">
    <text evidence="3">The sequence shown here is derived from an EMBL/GenBank/DDBJ whole genome shotgun (WGS) entry which is preliminary data.</text>
</comment>